<organism evidence="2 3">
    <name type="scientific">Fredinandcohnia salidurans</name>
    <dbReference type="NCBI Taxonomy" id="2595041"/>
    <lineage>
        <taxon>Bacteria</taxon>
        <taxon>Bacillati</taxon>
        <taxon>Bacillota</taxon>
        <taxon>Bacilli</taxon>
        <taxon>Bacillales</taxon>
        <taxon>Bacillaceae</taxon>
        <taxon>Fredinandcohnia</taxon>
    </lineage>
</organism>
<keyword evidence="1" id="KW-0812">Transmembrane</keyword>
<feature type="transmembrane region" description="Helical" evidence="1">
    <location>
        <begin position="81"/>
        <end position="104"/>
    </location>
</feature>
<reference evidence="3" key="1">
    <citation type="journal article" date="2019" name="Int. J. Syst. Evol. Microbiol.">
        <title>The Global Catalogue of Microorganisms (GCM) 10K type strain sequencing project: providing services to taxonomists for standard genome sequencing and annotation.</title>
        <authorList>
            <consortium name="The Broad Institute Genomics Platform"/>
            <consortium name="The Broad Institute Genome Sequencing Center for Infectious Disease"/>
            <person name="Wu L."/>
            <person name="Ma J."/>
        </authorList>
    </citation>
    <scope>NUCLEOTIDE SEQUENCE [LARGE SCALE GENOMIC DNA]</scope>
    <source>
        <strain evidence="3">CCUG 15531</strain>
    </source>
</reference>
<evidence type="ECO:0000256" key="1">
    <source>
        <dbReference type="SAM" id="Phobius"/>
    </source>
</evidence>
<keyword evidence="1" id="KW-1133">Transmembrane helix</keyword>
<accession>A0ABW4MNZ9</accession>
<feature type="transmembrane region" description="Helical" evidence="1">
    <location>
        <begin position="110"/>
        <end position="129"/>
    </location>
</feature>
<dbReference type="RefSeq" id="WP_388038034.1">
    <property type="nucleotide sequence ID" value="NZ_JBHUEK010000017.1"/>
</dbReference>
<proteinExistence type="predicted"/>
<feature type="transmembrane region" description="Helical" evidence="1">
    <location>
        <begin position="12"/>
        <end position="31"/>
    </location>
</feature>
<protein>
    <submittedName>
        <fullName evidence="2">RND transporter</fullName>
    </submittedName>
</protein>
<evidence type="ECO:0000313" key="2">
    <source>
        <dbReference type="EMBL" id="MFD1779168.1"/>
    </source>
</evidence>
<keyword evidence="3" id="KW-1185">Reference proteome</keyword>
<dbReference type="EMBL" id="JBHUEK010000017">
    <property type="protein sequence ID" value="MFD1779168.1"/>
    <property type="molecule type" value="Genomic_DNA"/>
</dbReference>
<evidence type="ECO:0000313" key="3">
    <source>
        <dbReference type="Proteomes" id="UP001597227"/>
    </source>
</evidence>
<feature type="transmembrane region" description="Helical" evidence="1">
    <location>
        <begin position="51"/>
        <end position="69"/>
    </location>
</feature>
<name>A0ABW4MNZ9_9BACI</name>
<keyword evidence="1" id="KW-0472">Membrane</keyword>
<comment type="caution">
    <text evidence="2">The sequence shown here is derived from an EMBL/GenBank/DDBJ whole genome shotgun (WGS) entry which is preliminary data.</text>
</comment>
<sequence>MSSKDYLKAINWTIFILVVFTAIITATITMYNLLNIPAFGEDAQSRAEFRWGSIQMFTAIALLICSVLLAKGWKRLFPFNVPIAIILVGFCYVLFFLTFTTGWVGFQGMFGFFIAILIGVILSISYSIFNRIERRKMINKN</sequence>
<gene>
    <name evidence="2" type="ORF">ACFSFW_10855</name>
</gene>
<dbReference type="Proteomes" id="UP001597227">
    <property type="component" value="Unassembled WGS sequence"/>
</dbReference>